<dbReference type="Proteomes" id="UP000054908">
    <property type="component" value="Unassembled WGS sequence"/>
</dbReference>
<evidence type="ECO:0000313" key="4">
    <source>
        <dbReference type="EMBL" id="KTD31871.1"/>
    </source>
</evidence>
<dbReference type="InterPro" id="IPR036162">
    <property type="entry name" value="Resolvase-like_N_sf"/>
</dbReference>
<dbReference type="GO" id="GO:0000150">
    <property type="term" value="F:DNA strand exchange activity"/>
    <property type="evidence" value="ECO:0007669"/>
    <property type="project" value="InterPro"/>
</dbReference>
<name>A0A0W0WHR2_9GAMM</name>
<dbReference type="EMBL" id="LNYL01000002">
    <property type="protein sequence ID" value="KTD31871.1"/>
    <property type="molecule type" value="Genomic_DNA"/>
</dbReference>
<gene>
    <name evidence="4" type="ORF">Lmac_0061</name>
</gene>
<evidence type="ECO:0000256" key="1">
    <source>
        <dbReference type="PIRSR" id="PIRSR606118-50"/>
    </source>
</evidence>
<dbReference type="AlphaFoldDB" id="A0A0W0WHR2"/>
<dbReference type="PROSITE" id="PS00397">
    <property type="entry name" value="RECOMBINASES_1"/>
    <property type="match status" value="1"/>
</dbReference>
<dbReference type="InterPro" id="IPR050491">
    <property type="entry name" value="AmpC-like"/>
</dbReference>
<keyword evidence="4" id="KW-0121">Carboxypeptidase</keyword>
<feature type="domain" description="Beta-lactamase-related" evidence="3">
    <location>
        <begin position="115"/>
        <end position="414"/>
    </location>
</feature>
<accession>A0A0W0WHR2</accession>
<organism evidence="4 5">
    <name type="scientific">Legionella maceachernii</name>
    <dbReference type="NCBI Taxonomy" id="466"/>
    <lineage>
        <taxon>Bacteria</taxon>
        <taxon>Pseudomonadati</taxon>
        <taxon>Pseudomonadota</taxon>
        <taxon>Gammaproteobacteria</taxon>
        <taxon>Legionellales</taxon>
        <taxon>Legionellaceae</taxon>
        <taxon>Legionella</taxon>
    </lineage>
</organism>
<proteinExistence type="predicted"/>
<dbReference type="PANTHER" id="PTHR46825">
    <property type="entry name" value="D-ALANYL-D-ALANINE-CARBOXYPEPTIDASE/ENDOPEPTIDASE AMPH"/>
    <property type="match status" value="1"/>
</dbReference>
<feature type="active site" description="O-(5'-phospho-DNA)-serine intermediate" evidence="1 2">
    <location>
        <position position="9"/>
    </location>
</feature>
<dbReference type="OrthoDB" id="5638366at2"/>
<dbReference type="Pfam" id="PF00144">
    <property type="entry name" value="Beta-lactamase"/>
    <property type="match status" value="1"/>
</dbReference>
<comment type="caution">
    <text evidence="4">The sequence shown here is derived from an EMBL/GenBank/DDBJ whole genome shotgun (WGS) entry which is preliminary data.</text>
</comment>
<dbReference type="SUPFAM" id="SSF56601">
    <property type="entry name" value="beta-lactamase/transpeptidase-like"/>
    <property type="match status" value="1"/>
</dbReference>
<dbReference type="PANTHER" id="PTHR46825:SF7">
    <property type="entry name" value="D-ALANYL-D-ALANINE CARBOXYPEPTIDASE"/>
    <property type="match status" value="1"/>
</dbReference>
<evidence type="ECO:0000259" key="3">
    <source>
        <dbReference type="Pfam" id="PF00144"/>
    </source>
</evidence>
<dbReference type="InterPro" id="IPR012338">
    <property type="entry name" value="Beta-lactam/transpept-like"/>
</dbReference>
<evidence type="ECO:0000256" key="2">
    <source>
        <dbReference type="PROSITE-ProRule" id="PRU10137"/>
    </source>
</evidence>
<dbReference type="GO" id="GO:0004180">
    <property type="term" value="F:carboxypeptidase activity"/>
    <property type="evidence" value="ECO:0007669"/>
    <property type="project" value="UniProtKB-KW"/>
</dbReference>
<dbReference type="STRING" id="466.Lmac_0061"/>
<keyword evidence="5" id="KW-1185">Reference proteome</keyword>
<dbReference type="SUPFAM" id="SSF53041">
    <property type="entry name" value="Resolvase-like"/>
    <property type="match status" value="1"/>
</dbReference>
<reference evidence="4 5" key="1">
    <citation type="submission" date="2015-11" db="EMBL/GenBank/DDBJ databases">
        <title>Genomic analysis of 38 Legionella species identifies large and diverse effector repertoires.</title>
        <authorList>
            <person name="Burstein D."/>
            <person name="Amaro F."/>
            <person name="Zusman T."/>
            <person name="Lifshitz Z."/>
            <person name="Cohen O."/>
            <person name="Gilbert J.A."/>
            <person name="Pupko T."/>
            <person name="Shuman H.A."/>
            <person name="Segal G."/>
        </authorList>
    </citation>
    <scope>NUCLEOTIDE SEQUENCE [LARGE SCALE GENOMIC DNA]</scope>
    <source>
        <strain evidence="4 5">PX-1-G2-E2</strain>
    </source>
</reference>
<dbReference type="PATRIC" id="fig|466.6.peg.65"/>
<protein>
    <submittedName>
        <fullName evidence="4">(Serine-type) D-alanyl-D-alanine carboxypeptidase</fullName>
    </submittedName>
</protein>
<dbReference type="InterPro" id="IPR001466">
    <property type="entry name" value="Beta-lactam-related"/>
</dbReference>
<dbReference type="InterPro" id="IPR006118">
    <property type="entry name" value="Recombinase_CS"/>
</dbReference>
<dbReference type="Gene3D" id="3.40.50.1390">
    <property type="entry name" value="Resolvase, N-terminal catalytic domain"/>
    <property type="match status" value="1"/>
</dbReference>
<keyword evidence="4" id="KW-0645">Protease</keyword>
<evidence type="ECO:0000313" key="5">
    <source>
        <dbReference type="Proteomes" id="UP000054908"/>
    </source>
</evidence>
<dbReference type="GO" id="GO:0003677">
    <property type="term" value="F:DNA binding"/>
    <property type="evidence" value="ECO:0007669"/>
    <property type="project" value="InterPro"/>
</dbReference>
<sequence length="456" mass="51538">MKISYARVSTLEQNLDLQIDAHEKIGCKKTITDEINRAVAEKFSLTRLKESLKECAKHPNLYKVMIFLIHMFCLKSAIFAGQYHKTLLTKQLRQSILQTKKEFNINAISLAIKLPNEDQPIVIHAGTTEMGNRKRITNSNLFQVASITKTFTAALVAKAIIENHIKKSDTIGKFFPQYKKWARVTIEQLINQTSGIPDYDQTKGWWKKLVSNPHKEWSAKSLINIAYSMPENFKPGSNWAYSNTNYVLLGMIVSKEAGHSLNILMKNLINENGLKNSYFLSGNPPKSIMNKMAHGYYAIYDQTQINTSWLQGAGGIVSNVEDLTKWMFQLFNRNDLNGFPITKLTQFVSTDNGENSHTVTQTAYSFGLFRMNTPEGLIFFVPGLAPGYTSMVVYAPCLDVYFAYLASRGTMQGFHKKMLMSVMKLVKQNLAHEIGYAPKYCAGLKPSSRFAFPKIG</sequence>
<dbReference type="Gene3D" id="3.40.710.10">
    <property type="entry name" value="DD-peptidase/beta-lactamase superfamily"/>
    <property type="match status" value="1"/>
</dbReference>
<keyword evidence="4" id="KW-0378">Hydrolase</keyword>
<dbReference type="RefSeq" id="WP_058450906.1">
    <property type="nucleotide sequence ID" value="NZ_CAAAIB010000003.1"/>
</dbReference>